<keyword evidence="1 3" id="KW-0378">Hydrolase</keyword>
<dbReference type="KEGG" id="rcf:Poly24_26830"/>
<gene>
    <name evidence="3" type="primary">gnl_1</name>
    <name evidence="3" type="ORF">Poly24_26830</name>
</gene>
<name>A0A518JTU6_9BACT</name>
<dbReference type="Pfam" id="PF08450">
    <property type="entry name" value="SGL"/>
    <property type="match status" value="1"/>
</dbReference>
<dbReference type="PANTHER" id="PTHR47572">
    <property type="entry name" value="LIPOPROTEIN-RELATED"/>
    <property type="match status" value="1"/>
</dbReference>
<dbReference type="SUPFAM" id="SSF63829">
    <property type="entry name" value="Calcium-dependent phosphotriesterase"/>
    <property type="match status" value="1"/>
</dbReference>
<evidence type="ECO:0000313" key="3">
    <source>
        <dbReference type="EMBL" id="QDV68970.1"/>
    </source>
</evidence>
<dbReference type="InterPro" id="IPR051262">
    <property type="entry name" value="SMP-30/CGR1_Lactonase"/>
</dbReference>
<dbReference type="GO" id="GO:0004341">
    <property type="term" value="F:gluconolactonase activity"/>
    <property type="evidence" value="ECO:0007669"/>
    <property type="project" value="UniProtKB-EC"/>
</dbReference>
<reference evidence="3 4" key="1">
    <citation type="submission" date="2019-02" db="EMBL/GenBank/DDBJ databases">
        <title>Deep-cultivation of Planctomycetes and their phenomic and genomic characterization uncovers novel biology.</title>
        <authorList>
            <person name="Wiegand S."/>
            <person name="Jogler M."/>
            <person name="Boedeker C."/>
            <person name="Pinto D."/>
            <person name="Vollmers J."/>
            <person name="Rivas-Marin E."/>
            <person name="Kohn T."/>
            <person name="Peeters S.H."/>
            <person name="Heuer A."/>
            <person name="Rast P."/>
            <person name="Oberbeckmann S."/>
            <person name="Bunk B."/>
            <person name="Jeske O."/>
            <person name="Meyerdierks A."/>
            <person name="Storesund J.E."/>
            <person name="Kallscheuer N."/>
            <person name="Luecker S."/>
            <person name="Lage O.M."/>
            <person name="Pohl T."/>
            <person name="Merkel B.J."/>
            <person name="Hornburger P."/>
            <person name="Mueller R.-W."/>
            <person name="Bruemmer F."/>
            <person name="Labrenz M."/>
            <person name="Spormann A.M."/>
            <person name="Op den Camp H."/>
            <person name="Overmann J."/>
            <person name="Amann R."/>
            <person name="Jetten M.S.M."/>
            <person name="Mascher T."/>
            <person name="Medema M.H."/>
            <person name="Devos D.P."/>
            <person name="Kaster A.-K."/>
            <person name="Ovreas L."/>
            <person name="Rohde M."/>
            <person name="Galperin M.Y."/>
            <person name="Jogler C."/>
        </authorList>
    </citation>
    <scope>NUCLEOTIDE SEQUENCE [LARGE SCALE GENOMIC DNA]</scope>
    <source>
        <strain evidence="3 4">Poly24</strain>
    </source>
</reference>
<keyword evidence="4" id="KW-1185">Reference proteome</keyword>
<protein>
    <submittedName>
        <fullName evidence="3">Gluconolactonase</fullName>
        <ecNumber evidence="3">3.1.1.17</ecNumber>
    </submittedName>
</protein>
<feature type="domain" description="SMP-30/Gluconolactonase/LRE-like region" evidence="2">
    <location>
        <begin position="28"/>
        <end position="293"/>
    </location>
</feature>
<accession>A0A518JTU6</accession>
<evidence type="ECO:0000259" key="2">
    <source>
        <dbReference type="Pfam" id="PF08450"/>
    </source>
</evidence>
<dbReference type="PANTHER" id="PTHR47572:SF4">
    <property type="entry name" value="LACTONASE DRP35"/>
    <property type="match status" value="1"/>
</dbReference>
<dbReference type="OrthoDB" id="272794at2"/>
<dbReference type="Gene3D" id="2.120.10.30">
    <property type="entry name" value="TolB, C-terminal domain"/>
    <property type="match status" value="1"/>
</dbReference>
<dbReference type="EC" id="3.1.1.17" evidence="3"/>
<evidence type="ECO:0000313" key="4">
    <source>
        <dbReference type="Proteomes" id="UP000315082"/>
    </source>
</evidence>
<proteinExistence type="predicted"/>
<organism evidence="3 4">
    <name type="scientific">Rosistilla carotiformis</name>
    <dbReference type="NCBI Taxonomy" id="2528017"/>
    <lineage>
        <taxon>Bacteria</taxon>
        <taxon>Pseudomonadati</taxon>
        <taxon>Planctomycetota</taxon>
        <taxon>Planctomycetia</taxon>
        <taxon>Pirellulales</taxon>
        <taxon>Pirellulaceae</taxon>
        <taxon>Rosistilla</taxon>
    </lineage>
</organism>
<dbReference type="EMBL" id="CP036348">
    <property type="protein sequence ID" value="QDV68970.1"/>
    <property type="molecule type" value="Genomic_DNA"/>
</dbReference>
<evidence type="ECO:0000256" key="1">
    <source>
        <dbReference type="ARBA" id="ARBA00022801"/>
    </source>
</evidence>
<dbReference type="Proteomes" id="UP000315082">
    <property type="component" value="Chromosome"/>
</dbReference>
<dbReference type="InterPro" id="IPR011042">
    <property type="entry name" value="6-blade_b-propeller_TolB-like"/>
</dbReference>
<sequence>MLSIGMVAVAEEAVFTGKPTLLQEHGAGEGPVWHPELGLLTSGEGNINRRDLAGNMSVYRKGAGTNGLLFDRQGGLVVCDNVRRQITRILPDGTAKVLTDSYEGKKYNQPNDLTIDSKNRIYFTDPQYGDRSGMEMRDSDGRAIEGVYRIDPDGNVARILTHEVDRPNGLIVTPDDEFLYVADNNNALGGARKLWRFELNGDGTPNLPSQTLLYDWKTTRGPDGMKLDQRGRLYVAAGLNQPHLPQETADPPTAGIYVFSTAGKLIDFVAIPRDETTNCAFGGDAGKTLFVTAGGSLWSIPTAVAGYQIR</sequence>
<dbReference type="InterPro" id="IPR013658">
    <property type="entry name" value="SGL"/>
</dbReference>
<dbReference type="AlphaFoldDB" id="A0A518JTU6"/>